<keyword evidence="4" id="KW-1185">Reference proteome</keyword>
<protein>
    <recommendedName>
        <fullName evidence="2">14-3-3 domain-containing protein</fullName>
    </recommendedName>
</protein>
<dbReference type="EMBL" id="UYRU01063117">
    <property type="protein sequence ID" value="VDN15626.1"/>
    <property type="molecule type" value="Genomic_DNA"/>
</dbReference>
<dbReference type="AlphaFoldDB" id="A0A3P7PC97"/>
<dbReference type="InterPro" id="IPR036815">
    <property type="entry name" value="14-3-3_dom_sf"/>
</dbReference>
<gene>
    <name evidence="3" type="ORF">DILT_LOCUS11457</name>
</gene>
<evidence type="ECO:0000256" key="1">
    <source>
        <dbReference type="ARBA" id="ARBA00006141"/>
    </source>
</evidence>
<dbReference type="Gene3D" id="1.20.190.20">
    <property type="entry name" value="14-3-3 domain"/>
    <property type="match status" value="1"/>
</dbReference>
<proteinExistence type="inferred from homology"/>
<dbReference type="Pfam" id="PF00244">
    <property type="entry name" value="14-3-3"/>
    <property type="match status" value="1"/>
</dbReference>
<evidence type="ECO:0000259" key="2">
    <source>
        <dbReference type="Pfam" id="PF00244"/>
    </source>
</evidence>
<sequence length="34" mass="3829">MMGDYYRYKAENAKGTDHKEVVDASLAAYEEATT</sequence>
<accession>A0A3P7PC97</accession>
<comment type="similarity">
    <text evidence="1">Belongs to the 14-3-3 family.</text>
</comment>
<dbReference type="Proteomes" id="UP000281553">
    <property type="component" value="Unassembled WGS sequence"/>
</dbReference>
<feature type="non-terminal residue" evidence="3">
    <location>
        <position position="34"/>
    </location>
</feature>
<feature type="domain" description="14-3-3" evidence="2">
    <location>
        <begin position="1"/>
        <end position="33"/>
    </location>
</feature>
<dbReference type="SUPFAM" id="SSF48445">
    <property type="entry name" value="14-3-3 protein"/>
    <property type="match status" value="1"/>
</dbReference>
<name>A0A3P7PC97_DIBLA</name>
<evidence type="ECO:0000313" key="4">
    <source>
        <dbReference type="Proteomes" id="UP000281553"/>
    </source>
</evidence>
<organism evidence="3 4">
    <name type="scientific">Dibothriocephalus latus</name>
    <name type="common">Fish tapeworm</name>
    <name type="synonym">Diphyllobothrium latum</name>
    <dbReference type="NCBI Taxonomy" id="60516"/>
    <lineage>
        <taxon>Eukaryota</taxon>
        <taxon>Metazoa</taxon>
        <taxon>Spiralia</taxon>
        <taxon>Lophotrochozoa</taxon>
        <taxon>Platyhelminthes</taxon>
        <taxon>Cestoda</taxon>
        <taxon>Eucestoda</taxon>
        <taxon>Diphyllobothriidea</taxon>
        <taxon>Diphyllobothriidae</taxon>
        <taxon>Dibothriocephalus</taxon>
    </lineage>
</organism>
<dbReference type="InterPro" id="IPR023410">
    <property type="entry name" value="14-3-3_domain"/>
</dbReference>
<evidence type="ECO:0000313" key="3">
    <source>
        <dbReference type="EMBL" id="VDN15626.1"/>
    </source>
</evidence>
<reference evidence="3 4" key="1">
    <citation type="submission" date="2018-11" db="EMBL/GenBank/DDBJ databases">
        <authorList>
            <consortium name="Pathogen Informatics"/>
        </authorList>
    </citation>
    <scope>NUCLEOTIDE SEQUENCE [LARGE SCALE GENOMIC DNA]</scope>
</reference>